<protein>
    <recommendedName>
        <fullName evidence="2">NTF2-like N-terminal transpeptidase domain-containing protein</fullName>
    </recommendedName>
</protein>
<dbReference type="InterPro" id="IPR007887">
    <property type="entry name" value="MecA_N"/>
</dbReference>
<proteinExistence type="predicted"/>
<feature type="transmembrane region" description="Helical" evidence="1">
    <location>
        <begin position="21"/>
        <end position="41"/>
    </location>
</feature>
<gene>
    <name evidence="3" type="ORF">S01H1_40812</name>
</gene>
<accession>X0VCP6</accession>
<feature type="domain" description="NTF2-like N-terminal transpeptidase" evidence="2">
    <location>
        <begin position="65"/>
        <end position="179"/>
    </location>
</feature>
<dbReference type="Pfam" id="PF05223">
    <property type="entry name" value="MecA_N"/>
    <property type="match status" value="1"/>
</dbReference>
<reference evidence="3" key="1">
    <citation type="journal article" date="2014" name="Front. Microbiol.">
        <title>High frequency of phylogenetically diverse reductive dehalogenase-homologous genes in deep subseafloor sedimentary metagenomes.</title>
        <authorList>
            <person name="Kawai M."/>
            <person name="Futagami T."/>
            <person name="Toyoda A."/>
            <person name="Takaki Y."/>
            <person name="Nishi S."/>
            <person name="Hori S."/>
            <person name="Arai W."/>
            <person name="Tsubouchi T."/>
            <person name="Morono Y."/>
            <person name="Uchiyama I."/>
            <person name="Ito T."/>
            <person name="Fujiyama A."/>
            <person name="Inagaki F."/>
            <person name="Takami H."/>
        </authorList>
    </citation>
    <scope>NUCLEOTIDE SEQUENCE</scope>
    <source>
        <strain evidence="3">Expedition CK06-06</strain>
    </source>
</reference>
<dbReference type="SUPFAM" id="SSF54427">
    <property type="entry name" value="NTF2-like"/>
    <property type="match status" value="1"/>
</dbReference>
<evidence type="ECO:0000256" key="1">
    <source>
        <dbReference type="SAM" id="Phobius"/>
    </source>
</evidence>
<dbReference type="Gene3D" id="3.10.450.100">
    <property type="entry name" value="NTF2-like, domain 1"/>
    <property type="match status" value="1"/>
</dbReference>
<keyword evidence="1" id="KW-1133">Transmembrane helix</keyword>
<organism evidence="3">
    <name type="scientific">marine sediment metagenome</name>
    <dbReference type="NCBI Taxonomy" id="412755"/>
    <lineage>
        <taxon>unclassified sequences</taxon>
        <taxon>metagenomes</taxon>
        <taxon>ecological metagenomes</taxon>
    </lineage>
</organism>
<name>X0VCP6_9ZZZZ</name>
<evidence type="ECO:0000313" key="3">
    <source>
        <dbReference type="EMBL" id="GAG09017.1"/>
    </source>
</evidence>
<sequence length="182" mass="19552">MDEQIMVIVGSAKRQLRVRNARIVGLMILGIAVLSACGSGGGSSETGDPSALPTPIVLSTSAPDPAAVSEEFLSLWDEGDYSGMYSLLDAPSREGTSETEFIELLEDFRSGTALSSIDYDIASTQIHNPYKASLAVNVTLHSGAAGEIPYLTEMELTRDGADWQVSWENTILHPTLTDDKRM</sequence>
<dbReference type="InterPro" id="IPR032710">
    <property type="entry name" value="NTF2-like_dom_sf"/>
</dbReference>
<keyword evidence="1" id="KW-0472">Membrane</keyword>
<comment type="caution">
    <text evidence="3">The sequence shown here is derived from an EMBL/GenBank/DDBJ whole genome shotgun (WGS) entry which is preliminary data.</text>
</comment>
<keyword evidence="1" id="KW-0812">Transmembrane</keyword>
<dbReference type="EMBL" id="BARS01025860">
    <property type="protein sequence ID" value="GAG09017.1"/>
    <property type="molecule type" value="Genomic_DNA"/>
</dbReference>
<dbReference type="AlphaFoldDB" id="X0VCP6"/>
<evidence type="ECO:0000259" key="2">
    <source>
        <dbReference type="Pfam" id="PF05223"/>
    </source>
</evidence>
<feature type="non-terminal residue" evidence="3">
    <location>
        <position position="182"/>
    </location>
</feature>
<dbReference type="GO" id="GO:0046677">
    <property type="term" value="P:response to antibiotic"/>
    <property type="evidence" value="ECO:0007669"/>
    <property type="project" value="InterPro"/>
</dbReference>